<dbReference type="EMBL" id="ML977514">
    <property type="protein sequence ID" value="KAF2126232.1"/>
    <property type="molecule type" value="Genomic_DNA"/>
</dbReference>
<organism evidence="3 4">
    <name type="scientific">Dothidotthia symphoricarpi CBS 119687</name>
    <dbReference type="NCBI Taxonomy" id="1392245"/>
    <lineage>
        <taxon>Eukaryota</taxon>
        <taxon>Fungi</taxon>
        <taxon>Dikarya</taxon>
        <taxon>Ascomycota</taxon>
        <taxon>Pezizomycotina</taxon>
        <taxon>Dothideomycetes</taxon>
        <taxon>Pleosporomycetidae</taxon>
        <taxon>Pleosporales</taxon>
        <taxon>Dothidotthiaceae</taxon>
        <taxon>Dothidotthia</taxon>
    </lineage>
</organism>
<evidence type="ECO:0000313" key="3">
    <source>
        <dbReference type="EMBL" id="KAF2126232.1"/>
    </source>
</evidence>
<proteinExistence type="predicted"/>
<dbReference type="GeneID" id="54407317"/>
<feature type="coiled-coil region" evidence="1">
    <location>
        <begin position="231"/>
        <end position="265"/>
    </location>
</feature>
<evidence type="ECO:0000256" key="1">
    <source>
        <dbReference type="SAM" id="Coils"/>
    </source>
</evidence>
<dbReference type="AlphaFoldDB" id="A0A6A6A2K6"/>
<feature type="region of interest" description="Disordered" evidence="2">
    <location>
        <begin position="62"/>
        <end position="81"/>
    </location>
</feature>
<evidence type="ECO:0000313" key="4">
    <source>
        <dbReference type="Proteomes" id="UP000799771"/>
    </source>
</evidence>
<protein>
    <submittedName>
        <fullName evidence="3">Uncharacterized protein</fullName>
    </submittedName>
</protein>
<name>A0A6A6A2K6_9PLEO</name>
<keyword evidence="1" id="KW-0175">Coiled coil</keyword>
<reference evidence="3" key="1">
    <citation type="journal article" date="2020" name="Stud. Mycol.">
        <title>101 Dothideomycetes genomes: a test case for predicting lifestyles and emergence of pathogens.</title>
        <authorList>
            <person name="Haridas S."/>
            <person name="Albert R."/>
            <person name="Binder M."/>
            <person name="Bloem J."/>
            <person name="Labutti K."/>
            <person name="Salamov A."/>
            <person name="Andreopoulos B."/>
            <person name="Baker S."/>
            <person name="Barry K."/>
            <person name="Bills G."/>
            <person name="Bluhm B."/>
            <person name="Cannon C."/>
            <person name="Castanera R."/>
            <person name="Culley D."/>
            <person name="Daum C."/>
            <person name="Ezra D."/>
            <person name="Gonzalez J."/>
            <person name="Henrissat B."/>
            <person name="Kuo A."/>
            <person name="Liang C."/>
            <person name="Lipzen A."/>
            <person name="Lutzoni F."/>
            <person name="Magnuson J."/>
            <person name="Mondo S."/>
            <person name="Nolan M."/>
            <person name="Ohm R."/>
            <person name="Pangilinan J."/>
            <person name="Park H.-J."/>
            <person name="Ramirez L."/>
            <person name="Alfaro M."/>
            <person name="Sun H."/>
            <person name="Tritt A."/>
            <person name="Yoshinaga Y."/>
            <person name="Zwiers L.-H."/>
            <person name="Turgeon B."/>
            <person name="Goodwin S."/>
            <person name="Spatafora J."/>
            <person name="Crous P."/>
            <person name="Grigoriev I."/>
        </authorList>
    </citation>
    <scope>NUCLEOTIDE SEQUENCE</scope>
    <source>
        <strain evidence="3">CBS 119687</strain>
    </source>
</reference>
<gene>
    <name evidence="3" type="ORF">P153DRAFT_359887</name>
</gene>
<evidence type="ECO:0000256" key="2">
    <source>
        <dbReference type="SAM" id="MobiDB-lite"/>
    </source>
</evidence>
<feature type="region of interest" description="Disordered" evidence="2">
    <location>
        <begin position="1"/>
        <end position="27"/>
    </location>
</feature>
<feature type="compositionally biased region" description="Basic residues" evidence="2">
    <location>
        <begin position="1"/>
        <end position="12"/>
    </location>
</feature>
<sequence>MGRDRPQKRRMRSERQPAAADENAVARIADTENTVAEAADTVVPEMSAESLRILAALKTETDAPRLSRDDEPRRPGMNPPSKPFWELFNIDAIDTDDAEERRNRIAAFKMAVDICLTNLKNFRTWGAWATEKLDLSLASSDRLFAVATGLRDELESRRSSLDAVAEAEKMLDEGFAEEQQISADMKEQFASLWTHVKVFQETLDINQLRVACFALAQASGTEVRASRYSEAMLTASEKESARREVEEEKRELRRVRDEVVSAKESILATEQYWLGFHTAMVDFAVPDQDPVSTAKFAWMKGEVFVPNLCHQYWKGREFARWLKSTNALESTDSIFHGAYERDPSTDGVSLQHPNGVIAGTSWFVGIRHEMRNEKLQREGKTYPALPEHLNHLLDQRRDGW</sequence>
<feature type="compositionally biased region" description="Basic and acidic residues" evidence="2">
    <location>
        <begin position="62"/>
        <end position="74"/>
    </location>
</feature>
<keyword evidence="4" id="KW-1185">Reference proteome</keyword>
<dbReference type="RefSeq" id="XP_033520624.1">
    <property type="nucleotide sequence ID" value="XM_033666885.1"/>
</dbReference>
<dbReference type="Proteomes" id="UP000799771">
    <property type="component" value="Unassembled WGS sequence"/>
</dbReference>
<accession>A0A6A6A2K6</accession>